<name>A0A1G2CLY8_9BACT</name>
<dbReference type="EMBL" id="MHLC01000010">
    <property type="protein sequence ID" value="OGZ01458.1"/>
    <property type="molecule type" value="Genomic_DNA"/>
</dbReference>
<evidence type="ECO:0000256" key="1">
    <source>
        <dbReference type="SAM" id="Phobius"/>
    </source>
</evidence>
<dbReference type="Proteomes" id="UP000178495">
    <property type="component" value="Unassembled WGS sequence"/>
</dbReference>
<evidence type="ECO:0000313" key="3">
    <source>
        <dbReference type="Proteomes" id="UP000178495"/>
    </source>
</evidence>
<sequence length="71" mass="7707">MRKFFRVHQEIILTAIGTLFALAVAAAFIWGLGAIITNFNLAINRPTIPSVPPDFNIRGAQEVLGARGISE</sequence>
<dbReference type="AlphaFoldDB" id="A0A1G2CLY8"/>
<keyword evidence="1" id="KW-1133">Transmembrane helix</keyword>
<comment type="caution">
    <text evidence="2">The sequence shown here is derived from an EMBL/GenBank/DDBJ whole genome shotgun (WGS) entry which is preliminary data.</text>
</comment>
<keyword evidence="1" id="KW-0472">Membrane</keyword>
<feature type="transmembrane region" description="Helical" evidence="1">
    <location>
        <begin position="12"/>
        <end position="36"/>
    </location>
</feature>
<gene>
    <name evidence="2" type="ORF">A3A43_03395</name>
</gene>
<dbReference type="STRING" id="1798652.A3A43_03395"/>
<organism evidence="2 3">
    <name type="scientific">Candidatus Liptonbacteria bacterium RIFCSPLOWO2_01_FULL_56_20</name>
    <dbReference type="NCBI Taxonomy" id="1798652"/>
    <lineage>
        <taxon>Bacteria</taxon>
        <taxon>Candidatus Liptoniibacteriota</taxon>
    </lineage>
</organism>
<reference evidence="2 3" key="1">
    <citation type="journal article" date="2016" name="Nat. Commun.">
        <title>Thousands of microbial genomes shed light on interconnected biogeochemical processes in an aquifer system.</title>
        <authorList>
            <person name="Anantharaman K."/>
            <person name="Brown C.T."/>
            <person name="Hug L.A."/>
            <person name="Sharon I."/>
            <person name="Castelle C.J."/>
            <person name="Probst A.J."/>
            <person name="Thomas B.C."/>
            <person name="Singh A."/>
            <person name="Wilkins M.J."/>
            <person name="Karaoz U."/>
            <person name="Brodie E.L."/>
            <person name="Williams K.H."/>
            <person name="Hubbard S.S."/>
            <person name="Banfield J.F."/>
        </authorList>
    </citation>
    <scope>NUCLEOTIDE SEQUENCE [LARGE SCALE GENOMIC DNA]</scope>
</reference>
<proteinExistence type="predicted"/>
<accession>A0A1G2CLY8</accession>
<evidence type="ECO:0000313" key="2">
    <source>
        <dbReference type="EMBL" id="OGZ01458.1"/>
    </source>
</evidence>
<keyword evidence="1" id="KW-0812">Transmembrane</keyword>
<protein>
    <submittedName>
        <fullName evidence="2">Uncharacterized protein</fullName>
    </submittedName>
</protein>